<evidence type="ECO:0000313" key="3">
    <source>
        <dbReference type="Proteomes" id="UP001054857"/>
    </source>
</evidence>
<organism evidence="2 3">
    <name type="scientific">Astrephomene gubernaculifera</name>
    <dbReference type="NCBI Taxonomy" id="47775"/>
    <lineage>
        <taxon>Eukaryota</taxon>
        <taxon>Viridiplantae</taxon>
        <taxon>Chlorophyta</taxon>
        <taxon>core chlorophytes</taxon>
        <taxon>Chlorophyceae</taxon>
        <taxon>CS clade</taxon>
        <taxon>Chlamydomonadales</taxon>
        <taxon>Astrephomenaceae</taxon>
        <taxon>Astrephomene</taxon>
    </lineage>
</organism>
<dbReference type="EMBL" id="BMAR01000001">
    <property type="protein sequence ID" value="GFR40652.1"/>
    <property type="molecule type" value="Genomic_DNA"/>
</dbReference>
<protein>
    <submittedName>
        <fullName evidence="2">Uncharacterized protein</fullName>
    </submittedName>
</protein>
<accession>A0AAD3DH40</accession>
<name>A0AAD3DH40_9CHLO</name>
<reference evidence="2 3" key="1">
    <citation type="journal article" date="2021" name="Sci. Rep.">
        <title>Genome sequencing of the multicellular alga Astrephomene provides insights into convergent evolution of germ-soma differentiation.</title>
        <authorList>
            <person name="Yamashita S."/>
            <person name="Yamamoto K."/>
            <person name="Matsuzaki R."/>
            <person name="Suzuki S."/>
            <person name="Yamaguchi H."/>
            <person name="Hirooka S."/>
            <person name="Minakuchi Y."/>
            <person name="Miyagishima S."/>
            <person name="Kawachi M."/>
            <person name="Toyoda A."/>
            <person name="Nozaki H."/>
        </authorList>
    </citation>
    <scope>NUCLEOTIDE SEQUENCE [LARGE SCALE GENOMIC DNA]</scope>
    <source>
        <strain evidence="2 3">NIES-4017</strain>
    </source>
</reference>
<proteinExistence type="predicted"/>
<feature type="non-terminal residue" evidence="2">
    <location>
        <position position="147"/>
    </location>
</feature>
<feature type="compositionally biased region" description="Gly residues" evidence="1">
    <location>
        <begin position="119"/>
        <end position="141"/>
    </location>
</feature>
<dbReference type="AlphaFoldDB" id="A0AAD3DH40"/>
<evidence type="ECO:0000313" key="2">
    <source>
        <dbReference type="EMBL" id="GFR40652.1"/>
    </source>
</evidence>
<gene>
    <name evidence="2" type="ORF">Agub_g1237</name>
</gene>
<evidence type="ECO:0000256" key="1">
    <source>
        <dbReference type="SAM" id="MobiDB-lite"/>
    </source>
</evidence>
<sequence length="147" mass="14719">LAGILLSYHGLPPMSFMELAILVVVLREMQDNILSTTTSGPLLDVFPGSCFSLVTACNLVRCAREMLGAADPPALPCGSHHLAQAARPEQGKAGPEAGLEPNPAQSRRHAADAASAECGLGGAGEGRGTGASSGRGGGSGAPGNDTE</sequence>
<keyword evidence="3" id="KW-1185">Reference proteome</keyword>
<dbReference type="Proteomes" id="UP001054857">
    <property type="component" value="Unassembled WGS sequence"/>
</dbReference>
<comment type="caution">
    <text evidence="2">The sequence shown here is derived from an EMBL/GenBank/DDBJ whole genome shotgun (WGS) entry which is preliminary data.</text>
</comment>
<feature type="region of interest" description="Disordered" evidence="1">
    <location>
        <begin position="73"/>
        <end position="147"/>
    </location>
</feature>
<feature type="non-terminal residue" evidence="2">
    <location>
        <position position="1"/>
    </location>
</feature>